<dbReference type="Proteomes" id="UP000515512">
    <property type="component" value="Chromosome"/>
</dbReference>
<dbReference type="Pfam" id="PF14362">
    <property type="entry name" value="DUF4407"/>
    <property type="match status" value="1"/>
</dbReference>
<dbReference type="KEGG" id="nhu:H0264_01475"/>
<keyword evidence="3" id="KW-1133">Transmembrane helix</keyword>
<protein>
    <submittedName>
        <fullName evidence="4">DUF4407 domain-containing protein</fullName>
    </submittedName>
</protein>
<evidence type="ECO:0000313" key="4">
    <source>
        <dbReference type="EMBL" id="QLY31096.1"/>
    </source>
</evidence>
<keyword evidence="3" id="KW-0812">Transmembrane</keyword>
<gene>
    <name evidence="4" type="ORF">H0264_01475</name>
</gene>
<proteinExistence type="predicted"/>
<feature type="coiled-coil region" evidence="1">
    <location>
        <begin position="142"/>
        <end position="169"/>
    </location>
</feature>
<feature type="region of interest" description="Disordered" evidence="2">
    <location>
        <begin position="575"/>
        <end position="636"/>
    </location>
</feature>
<dbReference type="InterPro" id="IPR025519">
    <property type="entry name" value="DUF4407"/>
</dbReference>
<keyword evidence="3" id="KW-0472">Membrane</keyword>
<dbReference type="AlphaFoldDB" id="A0A7D6VIY5"/>
<reference evidence="4 5" key="1">
    <citation type="submission" date="2020-07" db="EMBL/GenBank/DDBJ databases">
        <authorList>
            <person name="Zhuang K."/>
            <person name="Ran Y."/>
        </authorList>
    </citation>
    <scope>NUCLEOTIDE SEQUENCE [LARGE SCALE GENOMIC DNA]</scope>
    <source>
        <strain evidence="4 5">WCH-YHL-001</strain>
    </source>
</reference>
<dbReference type="RefSeq" id="WP_181582293.1">
    <property type="nucleotide sequence ID" value="NZ_CP059399.1"/>
</dbReference>
<dbReference type="EMBL" id="CP059399">
    <property type="protein sequence ID" value="QLY31096.1"/>
    <property type="molecule type" value="Genomic_DNA"/>
</dbReference>
<keyword evidence="5" id="KW-1185">Reference proteome</keyword>
<evidence type="ECO:0000256" key="3">
    <source>
        <dbReference type="SAM" id="Phobius"/>
    </source>
</evidence>
<evidence type="ECO:0000256" key="1">
    <source>
        <dbReference type="SAM" id="Coils"/>
    </source>
</evidence>
<keyword evidence="1" id="KW-0175">Coiled coil</keyword>
<evidence type="ECO:0000256" key="2">
    <source>
        <dbReference type="SAM" id="MobiDB-lite"/>
    </source>
</evidence>
<feature type="compositionally biased region" description="Pro residues" evidence="2">
    <location>
        <begin position="578"/>
        <end position="596"/>
    </location>
</feature>
<sequence>MPTRGIADLLPWLGGAHPHLVDQHERGGYSVTGAVVALFAAISGGVTALATGAADWPLLAVVATAVIATLLVGAVSRALATAATPARDESQRARAEFAGRIAVAVAAGVLTAELACTVLFGGTIDRKLDETAQRGIESAPSVVTAQAELDQAKNNRTALDQAITKAQNDVDQALIVARCEFSAAPECSPLRMTGVPGRGPEERTANQMLEDARTRLSAEQAKIGGLDQAVTDKDKALTDIRAAAYTEGDRGLGARWVAMNGYTTDHAGAFVLRFATALLMIVLALLPLLLRRWRGETSFDREVATRTAAGRIEHAAATAIAIKQAEVRVETEALRADQELTAARLAAHADTAIDRERQRRRIIASIGNFEIGVTEPAQRAVAEFDSAAQHELPAGASAGGKDSSVSQEGIVTQSPHLPAQLMPGVATPVSAGGALVPAPAGVPAAAPQPAPDKKGGGLELPIIGTVPFTDTAARWIRPLVPSFVANVIDTATHPLRTVRQAFEEAEEITFTLRRTRKVTVDSEDSAQQQAQPQQQVYAGQPQLGYQLPQGVPQHVYSQRVASHVVDQPYAQPGYAPQYYPPLPQGQQPYPPLPPGPVVDHGYGLPSAPAQDELTGRQNPQLENRAPRELPPGKTSE</sequence>
<feature type="transmembrane region" description="Helical" evidence="3">
    <location>
        <begin position="56"/>
        <end position="80"/>
    </location>
</feature>
<name>A0A7D6VIY5_9NOCA</name>
<organism evidence="4 5">
    <name type="scientific">Nocardia huaxiensis</name>
    <dbReference type="NCBI Taxonomy" id="2755382"/>
    <lineage>
        <taxon>Bacteria</taxon>
        <taxon>Bacillati</taxon>
        <taxon>Actinomycetota</taxon>
        <taxon>Actinomycetes</taxon>
        <taxon>Mycobacteriales</taxon>
        <taxon>Nocardiaceae</taxon>
        <taxon>Nocardia</taxon>
    </lineage>
</organism>
<feature type="transmembrane region" description="Helical" evidence="3">
    <location>
        <begin position="29"/>
        <end position="50"/>
    </location>
</feature>
<feature type="transmembrane region" description="Helical" evidence="3">
    <location>
        <begin position="270"/>
        <end position="290"/>
    </location>
</feature>
<accession>A0A7D6VIY5</accession>
<evidence type="ECO:0000313" key="5">
    <source>
        <dbReference type="Proteomes" id="UP000515512"/>
    </source>
</evidence>
<feature type="transmembrane region" description="Helical" evidence="3">
    <location>
        <begin position="101"/>
        <end position="124"/>
    </location>
</feature>